<dbReference type="InterPro" id="IPR039008">
    <property type="entry name" value="IF_rod_dom"/>
</dbReference>
<dbReference type="PANTHER" id="PTHR47136">
    <property type="entry name" value="SYNEMIN"/>
    <property type="match status" value="1"/>
</dbReference>
<dbReference type="EMBL" id="AJFE02056929">
    <property type="status" value="NOT_ANNOTATED_CDS"/>
    <property type="molecule type" value="Genomic_DNA"/>
</dbReference>
<evidence type="ECO:0000313" key="8">
    <source>
        <dbReference type="Proteomes" id="UP000240080"/>
    </source>
</evidence>
<name>A0A2R9C139_PANPA</name>
<evidence type="ECO:0000256" key="5">
    <source>
        <dbReference type="SAM" id="MobiDB-lite"/>
    </source>
</evidence>
<dbReference type="GO" id="GO:0005882">
    <property type="term" value="C:intermediate filament"/>
    <property type="evidence" value="ECO:0007669"/>
    <property type="project" value="UniProtKB-KW"/>
</dbReference>
<evidence type="ECO:0000256" key="4">
    <source>
        <dbReference type="SAM" id="Coils"/>
    </source>
</evidence>
<dbReference type="InterPro" id="IPR018039">
    <property type="entry name" value="IF_conserved"/>
</dbReference>
<feature type="compositionally biased region" description="Acidic residues" evidence="5">
    <location>
        <begin position="638"/>
        <end position="647"/>
    </location>
</feature>
<reference evidence="7 8" key="1">
    <citation type="journal article" date="2012" name="Nature">
        <title>The bonobo genome compared with the chimpanzee and human genomes.</title>
        <authorList>
            <person name="Prufer K."/>
            <person name="Munch K."/>
            <person name="Hellmann I."/>
            <person name="Akagi K."/>
            <person name="Miller J.R."/>
            <person name="Walenz B."/>
            <person name="Koren S."/>
            <person name="Sutton G."/>
            <person name="Kodira C."/>
            <person name="Winer R."/>
            <person name="Knight J.R."/>
            <person name="Mullikin J.C."/>
            <person name="Meader S.J."/>
            <person name="Ponting C.P."/>
            <person name="Lunter G."/>
            <person name="Higashino S."/>
            <person name="Hobolth A."/>
            <person name="Dutheil J."/>
            <person name="Karakoc E."/>
            <person name="Alkan C."/>
            <person name="Sajjadian S."/>
            <person name="Catacchio C.R."/>
            <person name="Ventura M."/>
            <person name="Marques-Bonet T."/>
            <person name="Eichler E.E."/>
            <person name="Andre C."/>
            <person name="Atencia R."/>
            <person name="Mugisha L."/>
            <person name="Junhold J."/>
            <person name="Patterson N."/>
            <person name="Siebauer M."/>
            <person name="Good J.M."/>
            <person name="Fischer A."/>
            <person name="Ptak S.E."/>
            <person name="Lachmann M."/>
            <person name="Symer D.E."/>
            <person name="Mailund T."/>
            <person name="Schierup M.H."/>
            <person name="Andres A.M."/>
            <person name="Kelso J."/>
            <person name="Paabo S."/>
        </authorList>
    </citation>
    <scope>NUCLEOTIDE SEQUENCE [LARGE SCALE GENOMIC DNA]</scope>
</reference>
<feature type="region of interest" description="Disordered" evidence="5">
    <location>
        <begin position="830"/>
        <end position="882"/>
    </location>
</feature>
<evidence type="ECO:0000313" key="7">
    <source>
        <dbReference type="Ensembl" id="ENSPPAP00000035633.1"/>
    </source>
</evidence>
<dbReference type="PANTHER" id="PTHR47136:SF1">
    <property type="entry name" value="SYNEMIN"/>
    <property type="match status" value="1"/>
</dbReference>
<dbReference type="Ensembl" id="ENSPPAT00000058522.1">
    <property type="protein sequence ID" value="ENSPPAP00000035633.1"/>
    <property type="gene ID" value="ENSPPAG00000040616.1"/>
</dbReference>
<feature type="compositionally biased region" description="Basic and acidic residues" evidence="5">
    <location>
        <begin position="323"/>
        <end position="398"/>
    </location>
</feature>
<dbReference type="PROSITE" id="PS51842">
    <property type="entry name" value="IF_ROD_2"/>
    <property type="match status" value="1"/>
</dbReference>
<dbReference type="SUPFAM" id="SSF64593">
    <property type="entry name" value="Intermediate filament protein, coiled coil region"/>
    <property type="match status" value="1"/>
</dbReference>
<evidence type="ECO:0000256" key="3">
    <source>
        <dbReference type="RuleBase" id="RU000685"/>
    </source>
</evidence>
<dbReference type="GO" id="GO:0008307">
    <property type="term" value="F:structural constituent of muscle"/>
    <property type="evidence" value="ECO:0007669"/>
    <property type="project" value="InterPro"/>
</dbReference>
<dbReference type="AlphaFoldDB" id="A0A2R9C139"/>
<dbReference type="GO" id="GO:0005200">
    <property type="term" value="F:structural constituent of cytoskeleton"/>
    <property type="evidence" value="ECO:0007669"/>
    <property type="project" value="InterPro"/>
</dbReference>
<dbReference type="GO" id="GO:0017166">
    <property type="term" value="F:vinculin binding"/>
    <property type="evidence" value="ECO:0007669"/>
    <property type="project" value="TreeGrafter"/>
</dbReference>
<dbReference type="GO" id="GO:0060053">
    <property type="term" value="C:neurofilament cytoskeleton"/>
    <property type="evidence" value="ECO:0007669"/>
    <property type="project" value="TreeGrafter"/>
</dbReference>
<feature type="region of interest" description="Disordered" evidence="5">
    <location>
        <begin position="622"/>
        <end position="649"/>
    </location>
</feature>
<organism evidence="7 8">
    <name type="scientific">Pan paniscus</name>
    <name type="common">Pygmy chimpanzee</name>
    <name type="synonym">Bonobo</name>
    <dbReference type="NCBI Taxonomy" id="9597"/>
    <lineage>
        <taxon>Eukaryota</taxon>
        <taxon>Metazoa</taxon>
        <taxon>Chordata</taxon>
        <taxon>Craniata</taxon>
        <taxon>Vertebrata</taxon>
        <taxon>Euteleostomi</taxon>
        <taxon>Mammalia</taxon>
        <taxon>Eutheria</taxon>
        <taxon>Euarchontoglires</taxon>
        <taxon>Primates</taxon>
        <taxon>Haplorrhini</taxon>
        <taxon>Catarrhini</taxon>
        <taxon>Hominidae</taxon>
        <taxon>Pan</taxon>
    </lineage>
</organism>
<dbReference type="GO" id="GO:0031443">
    <property type="term" value="P:fast-twitch skeletal muscle fiber contraction"/>
    <property type="evidence" value="ECO:0007669"/>
    <property type="project" value="TreeGrafter"/>
</dbReference>
<protein>
    <submittedName>
        <fullName evidence="7">Synemin</fullName>
    </submittedName>
</protein>
<keyword evidence="2 4" id="KW-0175">Coiled coil</keyword>
<dbReference type="GO" id="GO:0045104">
    <property type="term" value="P:intermediate filament cytoskeleton organization"/>
    <property type="evidence" value="ECO:0007669"/>
    <property type="project" value="InterPro"/>
</dbReference>
<evidence type="ECO:0000256" key="1">
    <source>
        <dbReference type="ARBA" id="ARBA00022754"/>
    </source>
</evidence>
<proteinExistence type="inferred from homology"/>
<gene>
    <name evidence="7" type="primary">SYNM</name>
</gene>
<feature type="compositionally biased region" description="Polar residues" evidence="5">
    <location>
        <begin position="907"/>
        <end position="927"/>
    </location>
</feature>
<comment type="similarity">
    <text evidence="3">Belongs to the intermediate filament family.</text>
</comment>
<dbReference type="FunFam" id="1.20.5.170:FF:000108">
    <property type="entry name" value="SYNM isoform 4"/>
    <property type="match status" value="1"/>
</dbReference>
<dbReference type="Proteomes" id="UP000240080">
    <property type="component" value="Chromosome 15"/>
</dbReference>
<sequence length="1068" mass="118786">MHFRARATGPPYALLVAESWRETVQLYEDEVRELEEALRRGQESRLQAEEETRLCAQEAEALRREALGLEQLRARLEDALLRMREEYGIQAEERQRAIDCLEDEKATLTLAMADWLRDYQDLLQVKTGLSLEVATYRALLEGESNPEIVIWAEHTENMPSEFRNKSYHYTDSLLQRENERNLFSRQKAPLASFNHSSALYSNLSGHRGSQTGTSIGVDARRGFLGSGYSSSATTQQENSYGKAVSSQTNVRTFSPTYGLLRNTEAQVKTFPDRPKAGDTREVPVYIGEDSTIARESYRDRRDKVAAGASESTRSNERTVILGKKTEVKATREQERNRPETIRTKPEEKMFDSKEKASEERNLRWEELTKLDKEARQRESQQMKEKDSPKEKSVREREVPISLEVSQDRRAEVSPKGLQTPVKDAGGGTGREAEARELRFRLGTSDATGSLQGDSMTETVAENIVTSILKQFTQSPETEASADSFPDTKVTYVDRKELPGERKTKTEIVVQSKLTEDVDVSDEAGLDYLLSKDIREVGLKGKSAEQVIGDIINLGLKGREGRAKVVNVEIVEEPVSYVSGEKPEEFSVPFKVEEVEDVSPGPWGLVKEEEGYGESDVTFSVNQHRRTKQPQENTTQVEEVTEAGDSEGEQSYFVSTPDEHPGGHDRDDGSVYGQIHIEEESTIRYSWQDEIVQGTRRTQKAGAVGEKVVKPLDVPASSLEGDLGSTHWKEQARSGEFHAEPTVIEKEIKIPHEFHTSMKGISSKEPRQQLVEVIGQLEETLPERMREELSALTREGQGGLGSVSVDVKKVQGAGGSSVTLVAEVNVSQTVDADRLDLEELSKDEASEMEKAVESVVRESLSRQRSPAPGSPDEEGGAEAPAAGVRFRRWATRELYIPSGDSEVAGGASHSSGQRSPQGPVSATVEVSSPTGFAQSQVLEDVSQAARHIKLGPSEVWRTERMSYEGPTAEVVEMDVSNVEAIRSRTQEAGALGVSDRGSWRDADSRNDQAVGVSFKASAGEGDQGKEQAMFDKKVQLQRMVDQRSVISDEKKVALLYLDNEEEENDGHWF</sequence>
<feature type="region of interest" description="Disordered" evidence="5">
    <location>
        <begin position="266"/>
        <end position="434"/>
    </location>
</feature>
<dbReference type="GeneTree" id="ENSGT00940000159268"/>
<dbReference type="PROSITE" id="PS00226">
    <property type="entry name" value="IF_ROD_1"/>
    <property type="match status" value="1"/>
</dbReference>
<dbReference type="Bgee" id="ENSPPAG00000040616">
    <property type="expression patterns" value="Expressed in heart and 6 other cell types or tissues"/>
</dbReference>
<dbReference type="Pfam" id="PF00038">
    <property type="entry name" value="Filament"/>
    <property type="match status" value="1"/>
</dbReference>
<keyword evidence="8" id="KW-1185">Reference proteome</keyword>
<feature type="compositionally biased region" description="Basic and acidic residues" evidence="5">
    <location>
        <begin position="291"/>
        <end position="304"/>
    </location>
</feature>
<feature type="compositionally biased region" description="Basic and acidic residues" evidence="5">
    <location>
        <begin position="270"/>
        <end position="281"/>
    </location>
</feature>
<feature type="region of interest" description="Disordered" evidence="5">
    <location>
        <begin position="896"/>
        <end position="927"/>
    </location>
</feature>
<dbReference type="GO" id="GO:0043034">
    <property type="term" value="C:costamere"/>
    <property type="evidence" value="ECO:0007669"/>
    <property type="project" value="TreeGrafter"/>
</dbReference>
<reference evidence="7" key="3">
    <citation type="submission" date="2025-09" db="UniProtKB">
        <authorList>
            <consortium name="Ensembl"/>
        </authorList>
    </citation>
    <scope>IDENTIFICATION</scope>
</reference>
<dbReference type="Gene3D" id="1.20.5.170">
    <property type="match status" value="1"/>
</dbReference>
<dbReference type="GO" id="GO:0019215">
    <property type="term" value="F:intermediate filament binding"/>
    <property type="evidence" value="ECO:0007669"/>
    <property type="project" value="TreeGrafter"/>
</dbReference>
<evidence type="ECO:0000256" key="2">
    <source>
        <dbReference type="ARBA" id="ARBA00023054"/>
    </source>
</evidence>
<feature type="compositionally biased region" description="Basic and acidic residues" evidence="5">
    <location>
        <begin position="830"/>
        <end position="860"/>
    </location>
</feature>
<feature type="coiled-coil region" evidence="4">
    <location>
        <begin position="17"/>
        <end position="104"/>
    </location>
</feature>
<feature type="domain" description="IF rod" evidence="6">
    <location>
        <begin position="1"/>
        <end position="147"/>
    </location>
</feature>
<accession>A0A2R9C139</accession>
<keyword evidence="1 3" id="KW-0403">Intermediate filament</keyword>
<reference evidence="7" key="2">
    <citation type="submission" date="2025-08" db="UniProtKB">
        <authorList>
            <consortium name="Ensembl"/>
        </authorList>
    </citation>
    <scope>IDENTIFICATION</scope>
</reference>
<dbReference type="GO" id="GO:0042383">
    <property type="term" value="C:sarcolemma"/>
    <property type="evidence" value="ECO:0007669"/>
    <property type="project" value="TreeGrafter"/>
</dbReference>
<evidence type="ECO:0000259" key="6">
    <source>
        <dbReference type="PROSITE" id="PS51842"/>
    </source>
</evidence>
<dbReference type="InterPro" id="IPR030634">
    <property type="entry name" value="SYNM"/>
</dbReference>